<proteinExistence type="predicted"/>
<name>A0A2I0HG69_PUNGR</name>
<evidence type="ECO:0000313" key="2">
    <source>
        <dbReference type="Proteomes" id="UP000233551"/>
    </source>
</evidence>
<dbReference type="Proteomes" id="UP000233551">
    <property type="component" value="Unassembled WGS sequence"/>
</dbReference>
<keyword evidence="2" id="KW-1185">Reference proteome</keyword>
<feature type="non-terminal residue" evidence="1">
    <location>
        <position position="30"/>
    </location>
</feature>
<reference evidence="1 2" key="1">
    <citation type="submission" date="2017-11" db="EMBL/GenBank/DDBJ databases">
        <title>De-novo sequencing of pomegranate (Punica granatum L.) genome.</title>
        <authorList>
            <person name="Akparov Z."/>
            <person name="Amiraslanov A."/>
            <person name="Hajiyeva S."/>
            <person name="Abbasov M."/>
            <person name="Kaur K."/>
            <person name="Hamwieh A."/>
            <person name="Solovyev V."/>
            <person name="Salamov A."/>
            <person name="Braich B."/>
            <person name="Kosarev P."/>
            <person name="Mahmoud A."/>
            <person name="Hajiyev E."/>
            <person name="Babayeva S."/>
            <person name="Izzatullayeva V."/>
            <person name="Mammadov A."/>
            <person name="Mammadov A."/>
            <person name="Sharifova S."/>
            <person name="Ojaghi J."/>
            <person name="Eynullazada K."/>
            <person name="Bayramov B."/>
            <person name="Abdulazimova A."/>
            <person name="Shahmuradov I."/>
        </authorList>
    </citation>
    <scope>NUCLEOTIDE SEQUENCE [LARGE SCALE GENOMIC DNA]</scope>
    <source>
        <strain evidence="2">cv. AG2017</strain>
        <tissue evidence="1">Leaf</tissue>
    </source>
</reference>
<dbReference type="EMBL" id="PGOL01032016">
    <property type="protein sequence ID" value="PKI26325.1"/>
    <property type="molecule type" value="Genomic_DNA"/>
</dbReference>
<protein>
    <submittedName>
        <fullName evidence="1">Uncharacterized protein</fullName>
    </submittedName>
</protein>
<organism evidence="1 2">
    <name type="scientific">Punica granatum</name>
    <name type="common">Pomegranate</name>
    <dbReference type="NCBI Taxonomy" id="22663"/>
    <lineage>
        <taxon>Eukaryota</taxon>
        <taxon>Viridiplantae</taxon>
        <taxon>Streptophyta</taxon>
        <taxon>Embryophyta</taxon>
        <taxon>Tracheophyta</taxon>
        <taxon>Spermatophyta</taxon>
        <taxon>Magnoliopsida</taxon>
        <taxon>eudicotyledons</taxon>
        <taxon>Gunneridae</taxon>
        <taxon>Pentapetalae</taxon>
        <taxon>rosids</taxon>
        <taxon>malvids</taxon>
        <taxon>Myrtales</taxon>
        <taxon>Lythraceae</taxon>
        <taxon>Punica</taxon>
    </lineage>
</organism>
<sequence>KEHEEILRNREQREGGLTWKEYKSMNFTMQ</sequence>
<feature type="non-terminal residue" evidence="1">
    <location>
        <position position="1"/>
    </location>
</feature>
<dbReference type="AlphaFoldDB" id="A0A2I0HG69"/>
<accession>A0A2I0HG69</accession>
<comment type="caution">
    <text evidence="1">The sequence shown here is derived from an EMBL/GenBank/DDBJ whole genome shotgun (WGS) entry which is preliminary data.</text>
</comment>
<evidence type="ECO:0000313" key="1">
    <source>
        <dbReference type="EMBL" id="PKI26325.1"/>
    </source>
</evidence>
<gene>
    <name evidence="1" type="ORF">CRG98_048986</name>
</gene>